<evidence type="ECO:0000256" key="1">
    <source>
        <dbReference type="SAM" id="MobiDB-lite"/>
    </source>
</evidence>
<protein>
    <submittedName>
        <fullName evidence="2">Uncharacterized protein</fullName>
    </submittedName>
</protein>
<comment type="caution">
    <text evidence="2">The sequence shown here is derived from an EMBL/GenBank/DDBJ whole genome shotgun (WGS) entry which is preliminary data.</text>
</comment>
<feature type="compositionally biased region" description="Gly residues" evidence="1">
    <location>
        <begin position="148"/>
        <end position="158"/>
    </location>
</feature>
<feature type="compositionally biased region" description="Polar residues" evidence="1">
    <location>
        <begin position="89"/>
        <end position="107"/>
    </location>
</feature>
<dbReference type="Proteomes" id="UP001590951">
    <property type="component" value="Unassembled WGS sequence"/>
</dbReference>
<proteinExistence type="predicted"/>
<evidence type="ECO:0000313" key="2">
    <source>
        <dbReference type="EMBL" id="KAL2059402.1"/>
    </source>
</evidence>
<gene>
    <name evidence="2" type="ORF">ABVK25_000695</name>
</gene>
<keyword evidence="3" id="KW-1185">Reference proteome</keyword>
<sequence>MEAACFGTDINTKGLNSSFILAEQPLFSMPRDLSLVDPLWSGCTPIAGAFDPASILVRASVLVATSSAIPTPSIRAVPASSLAHQLASETVANAQPEASSKQQQPPNDGSVDTVLAPAATGASGRAQNPQDPVPSHPGEVEHGNPEEGSGGDSAGGIQEGSTPSYPAQDEKHDPAGSSQEDINQAPKLATTTNAKNPQNGGGINGDIPSRTVLAGNDKLGADDAGESLLYEATGGGITLGTLTLSLGAQTTRSGHVTSVDSGVAVEDGVPYTLRNSGVGVIARISTLASEAQNTPPGHTVPVGSGLVVVDGMRYI</sequence>
<reference evidence="2 3" key="1">
    <citation type="submission" date="2024-09" db="EMBL/GenBank/DDBJ databases">
        <title>Rethinking Asexuality: The Enigmatic Case of Functional Sexual Genes in Lepraria (Stereocaulaceae).</title>
        <authorList>
            <person name="Doellman M."/>
            <person name="Sun Y."/>
            <person name="Barcenas-Pena A."/>
            <person name="Lumbsch H.T."/>
            <person name="Grewe F."/>
        </authorList>
    </citation>
    <scope>NUCLEOTIDE SEQUENCE [LARGE SCALE GENOMIC DNA]</scope>
    <source>
        <strain evidence="2 3">Grewe 0041</strain>
    </source>
</reference>
<organism evidence="2 3">
    <name type="scientific">Lepraria finkii</name>
    <dbReference type="NCBI Taxonomy" id="1340010"/>
    <lineage>
        <taxon>Eukaryota</taxon>
        <taxon>Fungi</taxon>
        <taxon>Dikarya</taxon>
        <taxon>Ascomycota</taxon>
        <taxon>Pezizomycotina</taxon>
        <taxon>Lecanoromycetes</taxon>
        <taxon>OSLEUM clade</taxon>
        <taxon>Lecanoromycetidae</taxon>
        <taxon>Lecanorales</taxon>
        <taxon>Lecanorineae</taxon>
        <taxon>Stereocaulaceae</taxon>
        <taxon>Lepraria</taxon>
    </lineage>
</organism>
<feature type="region of interest" description="Disordered" evidence="1">
    <location>
        <begin position="89"/>
        <end position="209"/>
    </location>
</feature>
<accession>A0ABR4BPT4</accession>
<evidence type="ECO:0000313" key="3">
    <source>
        <dbReference type="Proteomes" id="UP001590951"/>
    </source>
</evidence>
<dbReference type="EMBL" id="JBHFEH010000001">
    <property type="protein sequence ID" value="KAL2059402.1"/>
    <property type="molecule type" value="Genomic_DNA"/>
</dbReference>
<feature type="compositionally biased region" description="Polar residues" evidence="1">
    <location>
        <begin position="189"/>
        <end position="198"/>
    </location>
</feature>
<name>A0ABR4BPT4_9LECA</name>